<dbReference type="eggNOG" id="KOG0200">
    <property type="taxonomic scope" value="Eukaryota"/>
</dbReference>
<evidence type="ECO:0000313" key="12">
    <source>
        <dbReference type="EMBL" id="EGT38071.1"/>
    </source>
</evidence>
<feature type="binding site" evidence="9">
    <location>
        <position position="225"/>
    </location>
    <ligand>
        <name>ATP</name>
        <dbReference type="ChEBI" id="CHEBI:30616"/>
    </ligand>
</feature>
<dbReference type="CDD" id="cd00192">
    <property type="entry name" value="PTKc"/>
    <property type="match status" value="1"/>
</dbReference>
<sequence>VPITEEEQKEIDAKSVFVAECLEIFDECGEIVYGFLSIVGILVAGLSFVSSRSNEASPLVNDIFVRSVRATSEDDSVKKEDGSTFRIRTTVFFFIYGFLVLLAFIGFLVWRLRRSKLKAQNNNSYVARFFSRMPSNTYSALQNIYNGMRDTGEAVPDELRDCPVHEQLRTHYMPYKKKYEISNENLEKKKYLGKGNFGVVRMGLLKMADPKTEEEEKKRLTVALKSAANCYDITQTSMLADELRLMCAIGRFPNVLALVGAVTVELRRGRLLIVTEFIDCGDLHSYLKVHKDIFEDHLVEDQNEKDEPDSYLTPLSAKRKTYLYTKKVVNKRSNQGEPEVTDNIRSAVFRLVHRDLALRNVILKNNKTVRIVDFGMARIHQTSSYYRTKKTKDAPIPVRWMSPEAVDNMIFTQQSDVWSYGICLYELFTLGGLPYPEIKTDDVYDYMKAGRRCSQPEHCHVELYNLMKLCWNMKPELRPTFSVIVEYFIEHMKNSAPQLLDYVEKMLKVEADNQRQLDDWIRTPQPIS</sequence>
<feature type="transmembrane region" description="Helical" evidence="10">
    <location>
        <begin position="91"/>
        <end position="110"/>
    </location>
</feature>
<dbReference type="AlphaFoldDB" id="G0PMN4"/>
<keyword evidence="3 10" id="KW-0812">Transmembrane</keyword>
<protein>
    <recommendedName>
        <fullName evidence="11">Protein kinase domain-containing protein</fullName>
    </recommendedName>
</protein>
<dbReference type="Gene3D" id="1.10.510.10">
    <property type="entry name" value="Transferase(Phosphotransferase) domain 1"/>
    <property type="match status" value="1"/>
</dbReference>
<dbReference type="FunCoup" id="G0PMN4">
    <property type="interactions" value="4"/>
</dbReference>
<evidence type="ECO:0000256" key="6">
    <source>
        <dbReference type="ARBA" id="ARBA00022989"/>
    </source>
</evidence>
<dbReference type="PANTHER" id="PTHR24416:SF626">
    <property type="entry name" value="PROTEIN KINASE DOMAIN-CONTAINING PROTEIN-RELATED"/>
    <property type="match status" value="1"/>
</dbReference>
<keyword evidence="2" id="KW-1003">Cell membrane</keyword>
<dbReference type="EMBL" id="GL381457">
    <property type="protein sequence ID" value="EGT38071.1"/>
    <property type="molecule type" value="Genomic_DNA"/>
</dbReference>
<dbReference type="Proteomes" id="UP000008068">
    <property type="component" value="Unassembled WGS sequence"/>
</dbReference>
<dbReference type="OrthoDB" id="5912975at2759"/>
<comment type="subcellular location">
    <subcellularLocation>
        <location evidence="1">Cell membrane</location>
        <topology evidence="1">Single-pass membrane protein</topology>
    </subcellularLocation>
</comment>
<dbReference type="PRINTS" id="PR00109">
    <property type="entry name" value="TYRKINASE"/>
</dbReference>
<feature type="non-terminal residue" evidence="12">
    <location>
        <position position="1"/>
    </location>
</feature>
<accession>G0PMN4</accession>
<dbReference type="InterPro" id="IPR050122">
    <property type="entry name" value="RTK"/>
</dbReference>
<keyword evidence="5 9" id="KW-0067">ATP-binding</keyword>
<dbReference type="PANTHER" id="PTHR24416">
    <property type="entry name" value="TYROSINE-PROTEIN KINASE RECEPTOR"/>
    <property type="match status" value="1"/>
</dbReference>
<dbReference type="InterPro" id="IPR017441">
    <property type="entry name" value="Protein_kinase_ATP_BS"/>
</dbReference>
<evidence type="ECO:0000256" key="4">
    <source>
        <dbReference type="ARBA" id="ARBA00022741"/>
    </source>
</evidence>
<evidence type="ECO:0000256" key="8">
    <source>
        <dbReference type="ARBA" id="ARBA00051243"/>
    </source>
</evidence>
<dbReference type="InterPro" id="IPR008266">
    <property type="entry name" value="Tyr_kinase_AS"/>
</dbReference>
<name>G0PMN4_CAEBE</name>
<dbReference type="InterPro" id="IPR020635">
    <property type="entry name" value="Tyr_kinase_cat_dom"/>
</dbReference>
<evidence type="ECO:0000256" key="9">
    <source>
        <dbReference type="PROSITE-ProRule" id="PRU10141"/>
    </source>
</evidence>
<gene>
    <name evidence="12" type="ORF">CAEBREN_32241</name>
</gene>
<dbReference type="PROSITE" id="PS00107">
    <property type="entry name" value="PROTEIN_KINASE_ATP"/>
    <property type="match status" value="1"/>
</dbReference>
<dbReference type="PROSITE" id="PS50011">
    <property type="entry name" value="PROTEIN_KINASE_DOM"/>
    <property type="match status" value="1"/>
</dbReference>
<keyword evidence="4 9" id="KW-0547">Nucleotide-binding</keyword>
<dbReference type="Pfam" id="PF07714">
    <property type="entry name" value="PK_Tyr_Ser-Thr"/>
    <property type="match status" value="1"/>
</dbReference>
<evidence type="ECO:0000313" key="13">
    <source>
        <dbReference type="Proteomes" id="UP000008068"/>
    </source>
</evidence>
<dbReference type="PROSITE" id="PS00109">
    <property type="entry name" value="PROTEIN_KINASE_TYR"/>
    <property type="match status" value="1"/>
</dbReference>
<dbReference type="GO" id="GO:0007169">
    <property type="term" value="P:cell surface receptor protein tyrosine kinase signaling pathway"/>
    <property type="evidence" value="ECO:0007669"/>
    <property type="project" value="TreeGrafter"/>
</dbReference>
<dbReference type="FunFam" id="3.30.200.20:FF:000586">
    <property type="entry name" value="Receptor protein-tyrosine kinase"/>
    <property type="match status" value="1"/>
</dbReference>
<dbReference type="FunFam" id="1.10.510.10:FF:001927">
    <property type="entry name" value="Receptor protein-tyrosine kinase"/>
    <property type="match status" value="1"/>
</dbReference>
<dbReference type="Gene3D" id="3.30.200.20">
    <property type="entry name" value="Phosphorylase Kinase, domain 1"/>
    <property type="match status" value="1"/>
</dbReference>
<evidence type="ECO:0000259" key="11">
    <source>
        <dbReference type="PROSITE" id="PS50011"/>
    </source>
</evidence>
<evidence type="ECO:0000256" key="3">
    <source>
        <dbReference type="ARBA" id="ARBA00022692"/>
    </source>
</evidence>
<dbReference type="InParanoid" id="G0PMN4"/>
<evidence type="ECO:0000256" key="7">
    <source>
        <dbReference type="ARBA" id="ARBA00023136"/>
    </source>
</evidence>
<keyword evidence="6 10" id="KW-1133">Transmembrane helix</keyword>
<organism evidence="13">
    <name type="scientific">Caenorhabditis brenneri</name>
    <name type="common">Nematode worm</name>
    <dbReference type="NCBI Taxonomy" id="135651"/>
    <lineage>
        <taxon>Eukaryota</taxon>
        <taxon>Metazoa</taxon>
        <taxon>Ecdysozoa</taxon>
        <taxon>Nematoda</taxon>
        <taxon>Chromadorea</taxon>
        <taxon>Rhabditida</taxon>
        <taxon>Rhabditina</taxon>
        <taxon>Rhabditomorpha</taxon>
        <taxon>Rhabditoidea</taxon>
        <taxon>Rhabditidae</taxon>
        <taxon>Peloderinae</taxon>
        <taxon>Caenorhabditis</taxon>
    </lineage>
</organism>
<dbReference type="GO" id="GO:0045138">
    <property type="term" value="P:nematode male tail tip morphogenesis"/>
    <property type="evidence" value="ECO:0007669"/>
    <property type="project" value="UniProtKB-ARBA"/>
</dbReference>
<feature type="domain" description="Protein kinase" evidence="11">
    <location>
        <begin position="186"/>
        <end position="489"/>
    </location>
</feature>
<reference evidence="13" key="1">
    <citation type="submission" date="2011-07" db="EMBL/GenBank/DDBJ databases">
        <authorList>
            <consortium name="Caenorhabditis brenneri Sequencing and Analysis Consortium"/>
            <person name="Wilson R.K."/>
        </authorList>
    </citation>
    <scope>NUCLEOTIDE SEQUENCE [LARGE SCALE GENOMIC DNA]</scope>
    <source>
        <strain evidence="13">PB2801</strain>
    </source>
</reference>
<evidence type="ECO:0000256" key="1">
    <source>
        <dbReference type="ARBA" id="ARBA00004162"/>
    </source>
</evidence>
<evidence type="ECO:0000256" key="10">
    <source>
        <dbReference type="SAM" id="Phobius"/>
    </source>
</evidence>
<dbReference type="SMART" id="SM00219">
    <property type="entry name" value="TyrKc"/>
    <property type="match status" value="1"/>
</dbReference>
<evidence type="ECO:0000256" key="5">
    <source>
        <dbReference type="ARBA" id="ARBA00022840"/>
    </source>
</evidence>
<dbReference type="HOGENOM" id="CLU_000288_7_40_1"/>
<dbReference type="InterPro" id="IPR001245">
    <property type="entry name" value="Ser-Thr/Tyr_kinase_cat_dom"/>
</dbReference>
<feature type="transmembrane region" description="Helical" evidence="10">
    <location>
        <begin position="31"/>
        <end position="49"/>
    </location>
</feature>
<dbReference type="STRING" id="135651.G0PMN4"/>
<dbReference type="GO" id="GO:0043235">
    <property type="term" value="C:receptor complex"/>
    <property type="evidence" value="ECO:0007669"/>
    <property type="project" value="TreeGrafter"/>
</dbReference>
<keyword evidence="13" id="KW-1185">Reference proteome</keyword>
<dbReference type="SUPFAM" id="SSF56112">
    <property type="entry name" value="Protein kinase-like (PK-like)"/>
    <property type="match status" value="1"/>
</dbReference>
<dbReference type="InterPro" id="IPR000719">
    <property type="entry name" value="Prot_kinase_dom"/>
</dbReference>
<dbReference type="GO" id="GO:0004714">
    <property type="term" value="F:transmembrane receptor protein tyrosine kinase activity"/>
    <property type="evidence" value="ECO:0007669"/>
    <property type="project" value="UniProtKB-EC"/>
</dbReference>
<evidence type="ECO:0000256" key="2">
    <source>
        <dbReference type="ARBA" id="ARBA00022475"/>
    </source>
</evidence>
<keyword evidence="7 10" id="KW-0472">Membrane</keyword>
<dbReference type="GO" id="GO:0005886">
    <property type="term" value="C:plasma membrane"/>
    <property type="evidence" value="ECO:0007669"/>
    <property type="project" value="UniProtKB-SubCell"/>
</dbReference>
<proteinExistence type="predicted"/>
<comment type="catalytic activity">
    <reaction evidence="8">
        <text>L-tyrosyl-[protein] + ATP = O-phospho-L-tyrosyl-[protein] + ADP + H(+)</text>
        <dbReference type="Rhea" id="RHEA:10596"/>
        <dbReference type="Rhea" id="RHEA-COMP:10136"/>
        <dbReference type="Rhea" id="RHEA-COMP:20101"/>
        <dbReference type="ChEBI" id="CHEBI:15378"/>
        <dbReference type="ChEBI" id="CHEBI:30616"/>
        <dbReference type="ChEBI" id="CHEBI:46858"/>
        <dbReference type="ChEBI" id="CHEBI:61978"/>
        <dbReference type="ChEBI" id="CHEBI:456216"/>
        <dbReference type="EC" id="2.7.10.1"/>
    </reaction>
</comment>
<dbReference type="GO" id="GO:0005524">
    <property type="term" value="F:ATP binding"/>
    <property type="evidence" value="ECO:0007669"/>
    <property type="project" value="UniProtKB-UniRule"/>
</dbReference>
<dbReference type="InterPro" id="IPR011009">
    <property type="entry name" value="Kinase-like_dom_sf"/>
</dbReference>